<dbReference type="PANTHER" id="PTHR22916:SF65">
    <property type="entry name" value="SLR1065 PROTEIN"/>
    <property type="match status" value="1"/>
</dbReference>
<evidence type="ECO:0000256" key="1">
    <source>
        <dbReference type="ARBA" id="ARBA00006739"/>
    </source>
</evidence>
<dbReference type="RefSeq" id="WP_144705448.1">
    <property type="nucleotide sequence ID" value="NZ_VNJJ01000013.1"/>
</dbReference>
<reference evidence="3 4" key="1">
    <citation type="submission" date="2019-07" db="EMBL/GenBank/DDBJ databases">
        <authorList>
            <person name="Kim J."/>
        </authorList>
    </citation>
    <scope>NUCLEOTIDE SEQUENCE [LARGE SCALE GENOMIC DNA]</scope>
    <source>
        <strain evidence="3 4">G13</strain>
    </source>
</reference>
<proteinExistence type="inferred from homology"/>
<evidence type="ECO:0000313" key="3">
    <source>
        <dbReference type="EMBL" id="TVX97072.1"/>
    </source>
</evidence>
<dbReference type="CDD" id="cd06433">
    <property type="entry name" value="GT_2_WfgS_like"/>
    <property type="match status" value="1"/>
</dbReference>
<dbReference type="Gene3D" id="3.90.550.10">
    <property type="entry name" value="Spore Coat Polysaccharide Biosynthesis Protein SpsA, Chain A"/>
    <property type="match status" value="1"/>
</dbReference>
<dbReference type="Proteomes" id="UP000316330">
    <property type="component" value="Unassembled WGS sequence"/>
</dbReference>
<dbReference type="AlphaFoldDB" id="A0A559JB13"/>
<dbReference type="EMBL" id="VNJJ01000013">
    <property type="protein sequence ID" value="TVX97072.1"/>
    <property type="molecule type" value="Genomic_DNA"/>
</dbReference>
<organism evidence="3 4">
    <name type="scientific">Cohnella terricola</name>
    <dbReference type="NCBI Taxonomy" id="1289167"/>
    <lineage>
        <taxon>Bacteria</taxon>
        <taxon>Bacillati</taxon>
        <taxon>Bacillota</taxon>
        <taxon>Bacilli</taxon>
        <taxon>Bacillales</taxon>
        <taxon>Paenibacillaceae</taxon>
        <taxon>Cohnella</taxon>
    </lineage>
</organism>
<accession>A0A559JB13</accession>
<dbReference type="Pfam" id="PF00535">
    <property type="entry name" value="Glycos_transf_2"/>
    <property type="match status" value="1"/>
</dbReference>
<dbReference type="SUPFAM" id="SSF53448">
    <property type="entry name" value="Nucleotide-diphospho-sugar transferases"/>
    <property type="match status" value="1"/>
</dbReference>
<gene>
    <name evidence="3" type="ORF">FPZ45_19115</name>
</gene>
<comment type="caution">
    <text evidence="3">The sequence shown here is derived from an EMBL/GenBank/DDBJ whole genome shotgun (WGS) entry which is preliminary data.</text>
</comment>
<dbReference type="InterPro" id="IPR029044">
    <property type="entry name" value="Nucleotide-diphossugar_trans"/>
</dbReference>
<comment type="similarity">
    <text evidence="1">Belongs to the glycosyltransferase 2 family.</text>
</comment>
<name>A0A559JB13_9BACL</name>
<protein>
    <submittedName>
        <fullName evidence="3">Glycosyltransferase</fullName>
    </submittedName>
</protein>
<dbReference type="OrthoDB" id="9785185at2"/>
<dbReference type="PANTHER" id="PTHR22916">
    <property type="entry name" value="GLYCOSYLTRANSFERASE"/>
    <property type="match status" value="1"/>
</dbReference>
<keyword evidence="4" id="KW-1185">Reference proteome</keyword>
<sequence length="378" mass="43480">MLHYPLVTIVTPSYNQGQFIEATIQSVLNQNYPNLEYLIIDGGSSDNTLEIIKKYDGKLKWISEKDKGQSDAINKGFKMASGEIVAWLNSDDTYEPGAIEAAVKYFEAHKDVALVYGEGDIIDREGNKVKRFIGTQAFDLWTLIHMSDYIMQPATFFKRDALYSVGYLEEKLNWCMDWDLWIKLASKHEVGYINQVLANSREYEDTKTSTGGWKRFRELVSLMRKHGNMKYPPGYFFYGADTLYTQLNHRPFVLKVVSKVINIFLKYMHKKLPIQYSDGWVGKEYRINLIGNKKIDFTIMPDIATILPLKIKIYSDGQLYKKLTIDHAESTEVSVEVQGSDQLHEIRVIANKTVIPAQIDRNSRDSRQLSVRIANKIS</sequence>
<dbReference type="InterPro" id="IPR001173">
    <property type="entry name" value="Glyco_trans_2-like"/>
</dbReference>
<evidence type="ECO:0000259" key="2">
    <source>
        <dbReference type="Pfam" id="PF00535"/>
    </source>
</evidence>
<evidence type="ECO:0000313" key="4">
    <source>
        <dbReference type="Proteomes" id="UP000316330"/>
    </source>
</evidence>
<dbReference type="GO" id="GO:0016740">
    <property type="term" value="F:transferase activity"/>
    <property type="evidence" value="ECO:0007669"/>
    <property type="project" value="UniProtKB-KW"/>
</dbReference>
<keyword evidence="3" id="KW-0808">Transferase</keyword>
<feature type="domain" description="Glycosyltransferase 2-like" evidence="2">
    <location>
        <begin position="8"/>
        <end position="115"/>
    </location>
</feature>